<sequence>MSASSSEDEINEALKESANCDYINDLVKPSKTKENVPQKSIRNATSDRSAQDDVVRENDFEKFLAQRLAGRLDESIKIVEGKERDVGIESSSGGIRLFTGSPVVSELEEDVEVEPRKRMKLSKTIMSNCQTIDYEGRAVAAAVSPDWVKDLTNITHWKDSKKPRVLEATVVKKYPNGGIECSPTA</sequence>
<gene>
    <name evidence="2" type="ORF">g.46640</name>
</gene>
<reference evidence="2" key="1">
    <citation type="journal article" date="2016" name="Gigascience">
        <title>De novo construction of an expanded transcriptome assembly for the western tarnished plant bug, Lygus hesperus.</title>
        <authorList>
            <person name="Tassone E.E."/>
            <person name="Geib S.M."/>
            <person name="Hall B."/>
            <person name="Fabrick J.A."/>
            <person name="Brent C.S."/>
            <person name="Hull J.J."/>
        </authorList>
    </citation>
    <scope>NUCLEOTIDE SEQUENCE</scope>
</reference>
<accession>A0A146LWJ4</accession>
<dbReference type="AlphaFoldDB" id="A0A146LWJ4"/>
<dbReference type="EMBL" id="GDHC01007582">
    <property type="protein sequence ID" value="JAQ11047.1"/>
    <property type="molecule type" value="Transcribed_RNA"/>
</dbReference>
<feature type="region of interest" description="Disordered" evidence="1">
    <location>
        <begin position="29"/>
        <end position="55"/>
    </location>
</feature>
<protein>
    <submittedName>
        <fullName evidence="2">Uncharacterized protein</fullName>
    </submittedName>
</protein>
<organism evidence="2">
    <name type="scientific">Lygus hesperus</name>
    <name type="common">Western plant bug</name>
    <dbReference type="NCBI Taxonomy" id="30085"/>
    <lineage>
        <taxon>Eukaryota</taxon>
        <taxon>Metazoa</taxon>
        <taxon>Ecdysozoa</taxon>
        <taxon>Arthropoda</taxon>
        <taxon>Hexapoda</taxon>
        <taxon>Insecta</taxon>
        <taxon>Pterygota</taxon>
        <taxon>Neoptera</taxon>
        <taxon>Paraneoptera</taxon>
        <taxon>Hemiptera</taxon>
        <taxon>Heteroptera</taxon>
        <taxon>Panheteroptera</taxon>
        <taxon>Cimicomorpha</taxon>
        <taxon>Miridae</taxon>
        <taxon>Mirini</taxon>
        <taxon>Lygus</taxon>
    </lineage>
</organism>
<feature type="compositionally biased region" description="Polar residues" evidence="1">
    <location>
        <begin position="37"/>
        <end position="48"/>
    </location>
</feature>
<evidence type="ECO:0000313" key="2">
    <source>
        <dbReference type="EMBL" id="JAQ11047.1"/>
    </source>
</evidence>
<name>A0A146LWJ4_LYGHE</name>
<proteinExistence type="predicted"/>
<evidence type="ECO:0000256" key="1">
    <source>
        <dbReference type="SAM" id="MobiDB-lite"/>
    </source>
</evidence>